<dbReference type="PROSITE" id="PS51173">
    <property type="entry name" value="CBM2"/>
    <property type="match status" value="1"/>
</dbReference>
<dbReference type="SUPFAM" id="SSF51445">
    <property type="entry name" value="(Trans)glycosidases"/>
    <property type="match status" value="2"/>
</dbReference>
<gene>
    <name evidence="7" type="ORF">ET524_07855</name>
</gene>
<accession>A0A4Q2K281</accession>
<dbReference type="EC" id="3.2.1.4" evidence="4"/>
<feature type="domain" description="CBM2" evidence="6">
    <location>
        <begin position="351"/>
        <end position="465"/>
    </location>
</feature>
<evidence type="ECO:0000256" key="4">
    <source>
        <dbReference type="RuleBase" id="RU361153"/>
    </source>
</evidence>
<reference evidence="7 8" key="1">
    <citation type="submission" date="2019-01" db="EMBL/GenBank/DDBJ databases">
        <title>Senegalimassilia sp. nov. KGMB04484 isolated human feces.</title>
        <authorList>
            <person name="Han K.-I."/>
            <person name="Kim J.-S."/>
            <person name="Lee K.C."/>
            <person name="Suh M.K."/>
            <person name="Eom M.K."/>
            <person name="Lee J.H."/>
            <person name="Park S.-H."/>
            <person name="Kang S.W."/>
            <person name="Park J.-E."/>
            <person name="Oh B.S."/>
            <person name="Yu S.Y."/>
            <person name="Choi S.-H."/>
            <person name="Lee D.H."/>
            <person name="Yoon H."/>
            <person name="Kim B.-Y."/>
            <person name="Lee J.H."/>
            <person name="Lee J.-S."/>
        </authorList>
    </citation>
    <scope>NUCLEOTIDE SEQUENCE [LARGE SCALE GENOMIC DNA]</scope>
    <source>
        <strain evidence="7 8">KGMB04484</strain>
    </source>
</reference>
<feature type="compositionally biased region" description="Polar residues" evidence="5">
    <location>
        <begin position="53"/>
        <end position="64"/>
    </location>
</feature>
<feature type="compositionally biased region" description="Low complexity" evidence="5">
    <location>
        <begin position="116"/>
        <end position="129"/>
    </location>
</feature>
<comment type="similarity">
    <text evidence="4">Belongs to the glycosyl hydrolase 5 (cellulase A) family.</text>
</comment>
<keyword evidence="8" id="KW-1185">Reference proteome</keyword>
<dbReference type="Pfam" id="PF00150">
    <property type="entry name" value="Cellulase"/>
    <property type="match status" value="1"/>
</dbReference>
<feature type="region of interest" description="Disordered" evidence="5">
    <location>
        <begin position="53"/>
        <end position="72"/>
    </location>
</feature>
<keyword evidence="2 4" id="KW-0378">Hydrolase</keyword>
<keyword evidence="4" id="KW-0136">Cellulose degradation</keyword>
<feature type="region of interest" description="Disordered" evidence="5">
    <location>
        <begin position="116"/>
        <end position="149"/>
    </location>
</feature>
<dbReference type="EMBL" id="SDPW01000001">
    <property type="protein sequence ID" value="RXZ54400.1"/>
    <property type="molecule type" value="Genomic_DNA"/>
</dbReference>
<dbReference type="AlphaFoldDB" id="A0A4Q2K281"/>
<dbReference type="GO" id="GO:0030245">
    <property type="term" value="P:cellulose catabolic process"/>
    <property type="evidence" value="ECO:0007669"/>
    <property type="project" value="UniProtKB-KW"/>
</dbReference>
<organism evidence="7 8">
    <name type="scientific">Senegalimassilia faecalis</name>
    <dbReference type="NCBI Taxonomy" id="2509433"/>
    <lineage>
        <taxon>Bacteria</taxon>
        <taxon>Bacillati</taxon>
        <taxon>Actinomycetota</taxon>
        <taxon>Coriobacteriia</taxon>
        <taxon>Coriobacteriales</taxon>
        <taxon>Coriobacteriaceae</taxon>
        <taxon>Senegalimassilia</taxon>
    </lineage>
</organism>
<dbReference type="Gene3D" id="2.60.40.290">
    <property type="match status" value="1"/>
</dbReference>
<evidence type="ECO:0000313" key="7">
    <source>
        <dbReference type="EMBL" id="RXZ54400.1"/>
    </source>
</evidence>
<evidence type="ECO:0000313" key="8">
    <source>
        <dbReference type="Proteomes" id="UP000293345"/>
    </source>
</evidence>
<evidence type="ECO:0000256" key="1">
    <source>
        <dbReference type="ARBA" id="ARBA00000966"/>
    </source>
</evidence>
<evidence type="ECO:0000256" key="2">
    <source>
        <dbReference type="ARBA" id="ARBA00022801"/>
    </source>
</evidence>
<comment type="catalytic activity">
    <reaction evidence="1 4">
        <text>Endohydrolysis of (1-&gt;4)-beta-D-glucosidic linkages in cellulose, lichenin and cereal beta-D-glucans.</text>
        <dbReference type="EC" id="3.2.1.4"/>
    </reaction>
</comment>
<dbReference type="Proteomes" id="UP000293345">
    <property type="component" value="Unassembled WGS sequence"/>
</dbReference>
<dbReference type="Gene3D" id="3.20.20.80">
    <property type="entry name" value="Glycosidases"/>
    <property type="match status" value="2"/>
</dbReference>
<dbReference type="InterPro" id="IPR001547">
    <property type="entry name" value="Glyco_hydro_5"/>
</dbReference>
<keyword evidence="3 4" id="KW-0326">Glycosidase</keyword>
<name>A0A4Q2K281_9ACTN</name>
<dbReference type="GO" id="GO:0030247">
    <property type="term" value="F:polysaccharide binding"/>
    <property type="evidence" value="ECO:0007669"/>
    <property type="project" value="UniProtKB-UniRule"/>
</dbReference>
<dbReference type="InterPro" id="IPR001919">
    <property type="entry name" value="CBD2"/>
</dbReference>
<evidence type="ECO:0000256" key="3">
    <source>
        <dbReference type="ARBA" id="ARBA00023295"/>
    </source>
</evidence>
<dbReference type="InterPro" id="IPR017853">
    <property type="entry name" value="GH"/>
</dbReference>
<dbReference type="InterPro" id="IPR008965">
    <property type="entry name" value="CBM2/CBM3_carb-bd_dom_sf"/>
</dbReference>
<keyword evidence="4" id="KW-0119">Carbohydrate metabolism</keyword>
<evidence type="ECO:0000256" key="5">
    <source>
        <dbReference type="SAM" id="MobiDB-lite"/>
    </source>
</evidence>
<evidence type="ECO:0000259" key="6">
    <source>
        <dbReference type="PROSITE" id="PS51173"/>
    </source>
</evidence>
<dbReference type="SUPFAM" id="SSF49384">
    <property type="entry name" value="Carbohydrate-binding domain"/>
    <property type="match status" value="1"/>
</dbReference>
<dbReference type="GO" id="GO:0008810">
    <property type="term" value="F:cellulase activity"/>
    <property type="evidence" value="ECO:0007669"/>
    <property type="project" value="UniProtKB-EC"/>
</dbReference>
<proteinExistence type="inferred from homology"/>
<dbReference type="Pfam" id="PF00553">
    <property type="entry name" value="CBM_2"/>
    <property type="match status" value="1"/>
</dbReference>
<dbReference type="SMART" id="SM00637">
    <property type="entry name" value="CBD_II"/>
    <property type="match status" value="1"/>
</dbReference>
<keyword evidence="4" id="KW-0624">Polysaccharide degradation</keyword>
<sequence length="465" mass="48224">MSHCQVSITLAMTLKDRATETSDCCQTTTELADKIQNKRILAKANVETAEYLRTSQSASTSHPSARSDDGKGNRRLRMNLLTRSRFWDVVHAALVAAALLVAGCLAGCAQTAAEPAAQPETVAQQAAPVEGDGAEDEAPSPAAGGVATPSSAEALQVVGTQLCDQAGNPVQLRGASTHGLAWYPGYVNPAFFTELRRDWNANVVRLALYTAENGGWCEGGGRDELYNLVRDGMAAAVRAGLPVFVSEFGICDASGNGTIDCASADAWVATMNDLGVSHTCWNLSNEDEASALFKSTCGKTSGFTADDLSEEGTWLWDVLHSEGESAASATGAAAGTANTTAGSAASANDSGSAAAGDVLHSSTGTFDWTATVADRWEADGQKFFRYVITVTNKGDSAVTSWNVRLPLSGTVTISDSWNATVSVDGTELTLDSVSYNGTLAPQATAQDIGFILSGNAIPSSGPITG</sequence>
<dbReference type="InterPro" id="IPR012291">
    <property type="entry name" value="CBM2_carb-bd_dom_sf"/>
</dbReference>
<comment type="caution">
    <text evidence="7">The sequence shown here is derived from an EMBL/GenBank/DDBJ whole genome shotgun (WGS) entry which is preliminary data.</text>
</comment>
<protein>
    <recommendedName>
        <fullName evidence="4">Endoglucanase</fullName>
        <ecNumber evidence="4">3.2.1.4</ecNumber>
    </recommendedName>
</protein>